<feature type="signal peptide" evidence="2">
    <location>
        <begin position="1"/>
        <end position="23"/>
    </location>
</feature>
<sequence length="126" mass="14631">MNTLKTLALSTLLTIGLTGTVLAHDQDRGPDFDRMADKLELTQEQRDAFIDIMKGQHEKRQAIMDSTREQMKALDDETRARLKNVLTEEQLARMERRRRGMDEGCDGPRREHMGERMGDHGPRWHD</sequence>
<accession>A0AB39USN7</accession>
<dbReference type="KEGG" id="tcd:AAIA72_08475"/>
<evidence type="ECO:0000256" key="1">
    <source>
        <dbReference type="SAM" id="MobiDB-lite"/>
    </source>
</evidence>
<evidence type="ECO:0000313" key="3">
    <source>
        <dbReference type="EMBL" id="XDT70850.1"/>
    </source>
</evidence>
<protein>
    <submittedName>
        <fullName evidence="3">Spy/CpxP family protein refolding chaperone</fullName>
    </submittedName>
</protein>
<dbReference type="Gene3D" id="1.20.120.1490">
    <property type="match status" value="1"/>
</dbReference>
<reference evidence="3" key="1">
    <citation type="submission" date="2024-05" db="EMBL/GenBank/DDBJ databases">
        <title>Genome sequencing of novel strain.</title>
        <authorList>
            <person name="Ganbat D."/>
            <person name="Ganbat S."/>
            <person name="Lee S.-J."/>
        </authorList>
    </citation>
    <scope>NUCLEOTIDE SEQUENCE</scope>
    <source>
        <strain evidence="3">SMD15-11</strain>
    </source>
</reference>
<dbReference type="EMBL" id="CP154858">
    <property type="protein sequence ID" value="XDT70850.1"/>
    <property type="molecule type" value="Genomic_DNA"/>
</dbReference>
<feature type="chain" id="PRO_5044340178" evidence="2">
    <location>
        <begin position="24"/>
        <end position="126"/>
    </location>
</feature>
<gene>
    <name evidence="3" type="ORF">AAIA72_08475</name>
</gene>
<name>A0AB39USN7_9GAMM</name>
<dbReference type="RefSeq" id="WP_369599891.1">
    <property type="nucleotide sequence ID" value="NZ_CP154858.1"/>
</dbReference>
<dbReference type="AlphaFoldDB" id="A0AB39USN7"/>
<evidence type="ECO:0000256" key="2">
    <source>
        <dbReference type="SAM" id="SignalP"/>
    </source>
</evidence>
<proteinExistence type="predicted"/>
<keyword evidence="2" id="KW-0732">Signal</keyword>
<organism evidence="3">
    <name type="scientific">Thermohahella caldifontis</name>
    <dbReference type="NCBI Taxonomy" id="3142973"/>
    <lineage>
        <taxon>Bacteria</taxon>
        <taxon>Pseudomonadati</taxon>
        <taxon>Pseudomonadota</taxon>
        <taxon>Gammaproteobacteria</taxon>
        <taxon>Oceanospirillales</taxon>
        <taxon>Hahellaceae</taxon>
        <taxon>Thermohahella</taxon>
    </lineage>
</organism>
<feature type="region of interest" description="Disordered" evidence="1">
    <location>
        <begin position="92"/>
        <end position="126"/>
    </location>
</feature>